<dbReference type="EMBL" id="CAEZXX010000055">
    <property type="protein sequence ID" value="CAB4707849.1"/>
    <property type="molecule type" value="Genomic_DNA"/>
</dbReference>
<accession>A0A6J6QA13</accession>
<gene>
    <name evidence="1" type="ORF">UFOPK2602_00964</name>
</gene>
<dbReference type="AlphaFoldDB" id="A0A6J6QA13"/>
<sequence>MVHLGWLTVHDHHLSTVTLRLGHHPVHRADGECGPNRNEQIALLGHPKRAVDHLRHEALAKRDRVALQDSVLTTGSAAQAVRVVFARGDAPQCLRHREAVLTVPATGVMHRAVYLDHEVLAHTRELVEPIDVLGDEGMQLCAILQRHDRPMPCVRAGLPGRGVQPRLPRNLPHLGIGEVVGDRCHLFGLRVEGPQPLRAAEVGNTGIG</sequence>
<evidence type="ECO:0000313" key="1">
    <source>
        <dbReference type="EMBL" id="CAB4707849.1"/>
    </source>
</evidence>
<protein>
    <submittedName>
        <fullName evidence="1">Unannotated protein</fullName>
    </submittedName>
</protein>
<organism evidence="1">
    <name type="scientific">freshwater metagenome</name>
    <dbReference type="NCBI Taxonomy" id="449393"/>
    <lineage>
        <taxon>unclassified sequences</taxon>
        <taxon>metagenomes</taxon>
        <taxon>ecological metagenomes</taxon>
    </lineage>
</organism>
<proteinExistence type="predicted"/>
<name>A0A6J6QA13_9ZZZZ</name>
<reference evidence="1" key="1">
    <citation type="submission" date="2020-05" db="EMBL/GenBank/DDBJ databases">
        <authorList>
            <person name="Chiriac C."/>
            <person name="Salcher M."/>
            <person name="Ghai R."/>
            <person name="Kavagutti S V."/>
        </authorList>
    </citation>
    <scope>NUCLEOTIDE SEQUENCE</scope>
</reference>